<dbReference type="InterPro" id="IPR020846">
    <property type="entry name" value="MFS_dom"/>
</dbReference>
<keyword evidence="2" id="KW-0813">Transport</keyword>
<feature type="transmembrane region" description="Helical" evidence="7">
    <location>
        <begin position="410"/>
        <end position="428"/>
    </location>
</feature>
<comment type="subcellular location">
    <subcellularLocation>
        <location evidence="1">Cell membrane</location>
        <topology evidence="1">Multi-pass membrane protein</topology>
    </subcellularLocation>
</comment>
<evidence type="ECO:0000256" key="1">
    <source>
        <dbReference type="ARBA" id="ARBA00004651"/>
    </source>
</evidence>
<evidence type="ECO:0000259" key="8">
    <source>
        <dbReference type="PROSITE" id="PS50850"/>
    </source>
</evidence>
<proteinExistence type="predicted"/>
<feature type="transmembrane region" description="Helical" evidence="7">
    <location>
        <begin position="83"/>
        <end position="109"/>
    </location>
</feature>
<evidence type="ECO:0000256" key="5">
    <source>
        <dbReference type="ARBA" id="ARBA00022989"/>
    </source>
</evidence>
<evidence type="ECO:0000256" key="3">
    <source>
        <dbReference type="ARBA" id="ARBA00022475"/>
    </source>
</evidence>
<feature type="transmembrane region" description="Helical" evidence="7">
    <location>
        <begin position="308"/>
        <end position="332"/>
    </location>
</feature>
<dbReference type="Pfam" id="PF07690">
    <property type="entry name" value="MFS_1"/>
    <property type="match status" value="1"/>
</dbReference>
<keyword evidence="3" id="KW-1003">Cell membrane</keyword>
<accession>A0ABT7MUF4</accession>
<feature type="domain" description="Major facilitator superfamily (MFS) profile" evidence="8">
    <location>
        <begin position="17"/>
        <end position="465"/>
    </location>
</feature>
<keyword evidence="6 7" id="KW-0472">Membrane</keyword>
<feature type="transmembrane region" description="Helical" evidence="7">
    <location>
        <begin position="369"/>
        <end position="389"/>
    </location>
</feature>
<evidence type="ECO:0000313" key="9">
    <source>
        <dbReference type="EMBL" id="MDL9978077.1"/>
    </source>
</evidence>
<name>A0ABT7MUF4_9MICO</name>
<dbReference type="Gene3D" id="1.20.1250.20">
    <property type="entry name" value="MFS general substrate transporter like domains"/>
    <property type="match status" value="1"/>
</dbReference>
<comment type="caution">
    <text evidence="9">The sequence shown here is derived from an EMBL/GenBank/DDBJ whole genome shotgun (WGS) entry which is preliminary data.</text>
</comment>
<dbReference type="InterPro" id="IPR011701">
    <property type="entry name" value="MFS"/>
</dbReference>
<dbReference type="SUPFAM" id="SSF103473">
    <property type="entry name" value="MFS general substrate transporter"/>
    <property type="match status" value="1"/>
</dbReference>
<dbReference type="EMBL" id="JASXSZ010000001">
    <property type="protein sequence ID" value="MDL9978077.1"/>
    <property type="molecule type" value="Genomic_DNA"/>
</dbReference>
<dbReference type="Gene3D" id="1.20.1720.10">
    <property type="entry name" value="Multidrug resistance protein D"/>
    <property type="match status" value="1"/>
</dbReference>
<evidence type="ECO:0000313" key="10">
    <source>
        <dbReference type="Proteomes" id="UP001235064"/>
    </source>
</evidence>
<evidence type="ECO:0000256" key="2">
    <source>
        <dbReference type="ARBA" id="ARBA00022448"/>
    </source>
</evidence>
<protein>
    <submittedName>
        <fullName evidence="9">MFS transporter</fullName>
    </submittedName>
</protein>
<feature type="transmembrane region" description="Helical" evidence="7">
    <location>
        <begin position="239"/>
        <end position="256"/>
    </location>
</feature>
<keyword evidence="4 7" id="KW-0812">Transmembrane</keyword>
<feature type="transmembrane region" description="Helical" evidence="7">
    <location>
        <begin position="18"/>
        <end position="40"/>
    </location>
</feature>
<feature type="transmembrane region" description="Helical" evidence="7">
    <location>
        <begin position="175"/>
        <end position="195"/>
    </location>
</feature>
<dbReference type="PANTHER" id="PTHR42718">
    <property type="entry name" value="MAJOR FACILITATOR SUPERFAMILY MULTIDRUG TRANSPORTER MFSC"/>
    <property type="match status" value="1"/>
</dbReference>
<evidence type="ECO:0000256" key="6">
    <source>
        <dbReference type="ARBA" id="ARBA00023136"/>
    </source>
</evidence>
<evidence type="ECO:0000256" key="7">
    <source>
        <dbReference type="SAM" id="Phobius"/>
    </source>
</evidence>
<feature type="transmembrane region" description="Helical" evidence="7">
    <location>
        <begin position="216"/>
        <end position="233"/>
    </location>
</feature>
<dbReference type="PROSITE" id="PS50850">
    <property type="entry name" value="MFS"/>
    <property type="match status" value="1"/>
</dbReference>
<organism evidence="9 10">
    <name type="scientific">Microbacterium candidum</name>
    <dbReference type="NCBI Taxonomy" id="3041922"/>
    <lineage>
        <taxon>Bacteria</taxon>
        <taxon>Bacillati</taxon>
        <taxon>Actinomycetota</taxon>
        <taxon>Actinomycetes</taxon>
        <taxon>Micrococcales</taxon>
        <taxon>Microbacteriaceae</taxon>
        <taxon>Microbacterium</taxon>
    </lineage>
</organism>
<feature type="transmembrane region" description="Helical" evidence="7">
    <location>
        <begin position="52"/>
        <end position="71"/>
    </location>
</feature>
<keyword evidence="10" id="KW-1185">Reference proteome</keyword>
<dbReference type="PANTHER" id="PTHR42718:SF46">
    <property type="entry name" value="BLR6921 PROTEIN"/>
    <property type="match status" value="1"/>
</dbReference>
<reference evidence="9 10" key="1">
    <citation type="submission" date="2023-06" db="EMBL/GenBank/DDBJ databases">
        <title>Microbacterium sp. nov., isolated from a waste landfill.</title>
        <authorList>
            <person name="Wen W."/>
        </authorList>
    </citation>
    <scope>NUCLEOTIDE SEQUENCE [LARGE SCALE GENOMIC DNA]</scope>
    <source>
        <strain evidence="9 10">ASV49</strain>
    </source>
</reference>
<feature type="transmembrane region" description="Helical" evidence="7">
    <location>
        <begin position="149"/>
        <end position="169"/>
    </location>
</feature>
<sequence length="466" mass="47719">MGQGEATDVVPRRARWTIVALALGTTLNPLNSSMIAVALLSLQQDFGLDIASVTWVITVFYIASTIGQPLMGRVIDAFGPRRVFCIGMVVVVVAAAMAPLASTGGFWLVLLSRGILALGTSVAFPAAVALVGPLAAASGATPPRLLARIQIANTAAAALGPVVGGILIAVAGWPAIFLVNIPLAIGAFVGVWRLAPRDEKRTGVSASAVIRVLDPPGVLTFAIAAVALLMALLGAAGDAVWVFVAVGVVALGLFVWRELLAVAPFIDVRMLAANPALSFTYVAFTIFSALFYLAFFGLPQFLESFGGYSTAIVGFLLLPLSGMTVALAPLVARAIDRRGLIPVLVTGAVLLLVAAGLLGIGVVTTAPGWMLVMAAVMGIPYCIGSLAMTEAVRRSAPPHAVGVASGLLQSTRYLGAIIATVVLGRLIASGVDAASWAAVVVAAVAIGVVHLAVTLIAASVIRRRRA</sequence>
<feature type="transmembrane region" description="Helical" evidence="7">
    <location>
        <begin position="339"/>
        <end position="363"/>
    </location>
</feature>
<dbReference type="Proteomes" id="UP001235064">
    <property type="component" value="Unassembled WGS sequence"/>
</dbReference>
<keyword evidence="5 7" id="KW-1133">Transmembrane helix</keyword>
<dbReference type="RefSeq" id="WP_286286151.1">
    <property type="nucleotide sequence ID" value="NZ_JASXSZ010000001.1"/>
</dbReference>
<feature type="transmembrane region" description="Helical" evidence="7">
    <location>
        <begin position="434"/>
        <end position="461"/>
    </location>
</feature>
<feature type="transmembrane region" description="Helical" evidence="7">
    <location>
        <begin position="115"/>
        <end position="137"/>
    </location>
</feature>
<evidence type="ECO:0000256" key="4">
    <source>
        <dbReference type="ARBA" id="ARBA00022692"/>
    </source>
</evidence>
<gene>
    <name evidence="9" type="ORF">QSV35_01920</name>
</gene>
<feature type="transmembrane region" description="Helical" evidence="7">
    <location>
        <begin position="276"/>
        <end position="296"/>
    </location>
</feature>
<dbReference type="InterPro" id="IPR036259">
    <property type="entry name" value="MFS_trans_sf"/>
</dbReference>